<feature type="binding site" evidence="8">
    <location>
        <position position="144"/>
    </location>
    <ligand>
        <name>IMP</name>
        <dbReference type="ChEBI" id="CHEBI:58053"/>
        <note>ligand shared between dimeric partners</note>
    </ligand>
</feature>
<evidence type="ECO:0000256" key="6">
    <source>
        <dbReference type="ARBA" id="ARBA00022842"/>
    </source>
</evidence>
<dbReference type="NCBIfam" id="TIGR00184">
    <property type="entry name" value="purA"/>
    <property type="match status" value="1"/>
</dbReference>
<dbReference type="Proteomes" id="UP000002012">
    <property type="component" value="Chromosome"/>
</dbReference>
<feature type="binding site" evidence="8">
    <location>
        <begin position="414"/>
        <end position="416"/>
    </location>
    <ligand>
        <name>GTP</name>
        <dbReference type="ChEBI" id="CHEBI:37565"/>
    </ligand>
</feature>
<evidence type="ECO:0000256" key="7">
    <source>
        <dbReference type="ARBA" id="ARBA00023134"/>
    </source>
</evidence>
<dbReference type="eggNOG" id="COG0104">
    <property type="taxonomic scope" value="Bacteria"/>
</dbReference>
<comment type="pathway">
    <text evidence="8 10">Purine metabolism; AMP biosynthesis via de novo pathway; AMP from IMP: step 1/2.</text>
</comment>
<dbReference type="FunFam" id="3.90.170.10:FF:000001">
    <property type="entry name" value="Adenylosuccinate synthetase"/>
    <property type="match status" value="1"/>
</dbReference>
<feature type="binding site" description="in other chain" evidence="8">
    <location>
        <position position="240"/>
    </location>
    <ligand>
        <name>IMP</name>
        <dbReference type="ChEBI" id="CHEBI:58053"/>
        <note>ligand shared between dimeric partners</note>
    </ligand>
</feature>
<dbReference type="PANTHER" id="PTHR11846">
    <property type="entry name" value="ADENYLOSUCCINATE SYNTHETASE"/>
    <property type="match status" value="1"/>
</dbReference>
<dbReference type="FunFam" id="1.10.300.10:FF:000001">
    <property type="entry name" value="Adenylosuccinate synthetase"/>
    <property type="match status" value="1"/>
</dbReference>
<dbReference type="Gene3D" id="1.10.300.10">
    <property type="entry name" value="Adenylosuccinate Synthetase, subunit A, domain 2"/>
    <property type="match status" value="1"/>
</dbReference>
<feature type="binding site" evidence="8">
    <location>
        <position position="306"/>
    </location>
    <ligand>
        <name>GTP</name>
        <dbReference type="ChEBI" id="CHEBI:37565"/>
    </ligand>
</feature>
<dbReference type="OrthoDB" id="9807553at2"/>
<feature type="binding site" description="in other chain" evidence="8">
    <location>
        <position position="304"/>
    </location>
    <ligand>
        <name>IMP</name>
        <dbReference type="ChEBI" id="CHEBI:58053"/>
        <note>ligand shared between dimeric partners</note>
    </ligand>
</feature>
<dbReference type="InterPro" id="IPR042110">
    <property type="entry name" value="Adenylosuccinate_synth_dom2"/>
</dbReference>
<dbReference type="SUPFAM" id="SSF52540">
    <property type="entry name" value="P-loop containing nucleoside triphosphate hydrolases"/>
    <property type="match status" value="1"/>
</dbReference>
<accession>D4H3T4</accession>
<evidence type="ECO:0000256" key="1">
    <source>
        <dbReference type="ARBA" id="ARBA00011738"/>
    </source>
</evidence>
<feature type="binding site" description="in other chain" evidence="8">
    <location>
        <begin position="38"/>
        <end position="41"/>
    </location>
    <ligand>
        <name>IMP</name>
        <dbReference type="ChEBI" id="CHEBI:58053"/>
        <note>ligand shared between dimeric partners</note>
    </ligand>
</feature>
<keyword evidence="8" id="KW-0963">Cytoplasm</keyword>
<dbReference type="Pfam" id="PF00709">
    <property type="entry name" value="Adenylsucc_synt"/>
    <property type="match status" value="1"/>
</dbReference>
<proteinExistence type="inferred from homology"/>
<comment type="subcellular location">
    <subcellularLocation>
        <location evidence="8">Cytoplasm</location>
    </subcellularLocation>
</comment>
<organism evidence="11 12">
    <name type="scientific">Denitrovibrio acetiphilus (strain DSM 12809 / NBRC 114555 / N2460)</name>
    <dbReference type="NCBI Taxonomy" id="522772"/>
    <lineage>
        <taxon>Bacteria</taxon>
        <taxon>Pseudomonadati</taxon>
        <taxon>Deferribacterota</taxon>
        <taxon>Deferribacteres</taxon>
        <taxon>Deferribacterales</taxon>
        <taxon>Geovibrionaceae</taxon>
        <taxon>Denitrovibrio</taxon>
    </lineage>
</organism>
<feature type="binding site" evidence="8">
    <location>
        <begin position="300"/>
        <end position="306"/>
    </location>
    <ligand>
        <name>substrate</name>
    </ligand>
</feature>
<dbReference type="NCBIfam" id="NF002223">
    <property type="entry name" value="PRK01117.1"/>
    <property type="match status" value="1"/>
</dbReference>
<gene>
    <name evidence="8" type="primary">purA</name>
    <name evidence="11" type="ordered locus">Dacet_2424</name>
</gene>
<feature type="binding site" evidence="8">
    <location>
        <begin position="12"/>
        <end position="18"/>
    </location>
    <ligand>
        <name>GTP</name>
        <dbReference type="ChEBI" id="CHEBI:37565"/>
    </ligand>
</feature>
<evidence type="ECO:0000313" key="12">
    <source>
        <dbReference type="Proteomes" id="UP000002012"/>
    </source>
</evidence>
<feature type="binding site" evidence="8">
    <location>
        <begin position="332"/>
        <end position="334"/>
    </location>
    <ligand>
        <name>GTP</name>
        <dbReference type="ChEBI" id="CHEBI:37565"/>
    </ligand>
</feature>
<evidence type="ECO:0000256" key="3">
    <source>
        <dbReference type="ARBA" id="ARBA00022723"/>
    </source>
</evidence>
<keyword evidence="12" id="KW-1185">Reference proteome</keyword>
<dbReference type="InterPro" id="IPR042111">
    <property type="entry name" value="Adenylosuccinate_synth_dom3"/>
</dbReference>
<dbReference type="PaxDb" id="522772-Dacet_2424"/>
<dbReference type="PROSITE" id="PS01266">
    <property type="entry name" value="ADENYLOSUCCIN_SYN_1"/>
    <property type="match status" value="1"/>
</dbReference>
<dbReference type="GO" id="GO:0004019">
    <property type="term" value="F:adenylosuccinate synthase activity"/>
    <property type="evidence" value="ECO:0007669"/>
    <property type="project" value="UniProtKB-UniRule"/>
</dbReference>
<dbReference type="Gene3D" id="3.90.170.10">
    <property type="entry name" value="Adenylosuccinate Synthetase, subunit A, domain 3"/>
    <property type="match status" value="1"/>
</dbReference>
<evidence type="ECO:0000256" key="8">
    <source>
        <dbReference type="HAMAP-Rule" id="MF_00011"/>
    </source>
</evidence>
<dbReference type="FunCoup" id="D4H3T4">
    <property type="interactions" value="524"/>
</dbReference>
<dbReference type="HOGENOM" id="CLU_029848_0_0_0"/>
<dbReference type="PROSITE" id="PS00513">
    <property type="entry name" value="ADENYLOSUCCIN_SYN_2"/>
    <property type="match status" value="1"/>
</dbReference>
<dbReference type="InterPro" id="IPR001114">
    <property type="entry name" value="Adenylosuccinate_synthetase"/>
</dbReference>
<comment type="similarity">
    <text evidence="8 10">Belongs to the adenylosuccinate synthetase family.</text>
</comment>
<name>D4H3T4_DENA2</name>
<dbReference type="InterPro" id="IPR033128">
    <property type="entry name" value="Adenylosuccin_syn_Lys_AS"/>
</dbReference>
<keyword evidence="3 8" id="KW-0479">Metal-binding</keyword>
<feature type="binding site" evidence="8">
    <location>
        <position position="40"/>
    </location>
    <ligand>
        <name>Mg(2+)</name>
        <dbReference type="ChEBI" id="CHEBI:18420"/>
    </ligand>
</feature>
<dbReference type="Gene3D" id="3.40.440.10">
    <property type="entry name" value="Adenylosuccinate Synthetase, subunit A, domain 1"/>
    <property type="match status" value="1"/>
</dbReference>
<dbReference type="EC" id="6.3.4.4" evidence="8 10"/>
<dbReference type="SMART" id="SM00788">
    <property type="entry name" value="Adenylsucc_synt"/>
    <property type="match status" value="1"/>
</dbReference>
<comment type="catalytic activity">
    <reaction evidence="8 10">
        <text>IMP + L-aspartate + GTP = N(6)-(1,2-dicarboxyethyl)-AMP + GDP + phosphate + 2 H(+)</text>
        <dbReference type="Rhea" id="RHEA:15753"/>
        <dbReference type="ChEBI" id="CHEBI:15378"/>
        <dbReference type="ChEBI" id="CHEBI:29991"/>
        <dbReference type="ChEBI" id="CHEBI:37565"/>
        <dbReference type="ChEBI" id="CHEBI:43474"/>
        <dbReference type="ChEBI" id="CHEBI:57567"/>
        <dbReference type="ChEBI" id="CHEBI:58053"/>
        <dbReference type="ChEBI" id="CHEBI:58189"/>
        <dbReference type="EC" id="6.3.4.4"/>
    </reaction>
</comment>
<evidence type="ECO:0000256" key="2">
    <source>
        <dbReference type="ARBA" id="ARBA00022598"/>
    </source>
</evidence>
<dbReference type="CDD" id="cd03108">
    <property type="entry name" value="AdSS"/>
    <property type="match status" value="1"/>
</dbReference>
<dbReference type="UniPathway" id="UPA00075">
    <property type="reaction ID" value="UER00335"/>
</dbReference>
<keyword evidence="7 8" id="KW-0342">GTP-binding</keyword>
<dbReference type="EMBL" id="CP001968">
    <property type="protein sequence ID" value="ADD69186.1"/>
    <property type="molecule type" value="Genomic_DNA"/>
</dbReference>
<protein>
    <recommendedName>
        <fullName evidence="8 10">Adenylosuccinate synthetase</fullName>
        <shortName evidence="8">AMPSase</shortName>
        <shortName evidence="8">AdSS</shortName>
        <ecNumber evidence="8 10">6.3.4.4</ecNumber>
    </recommendedName>
    <alternativeName>
        <fullName evidence="8">IMP--aspartate ligase</fullName>
    </alternativeName>
</protein>
<dbReference type="PANTHER" id="PTHR11846:SF0">
    <property type="entry name" value="ADENYLOSUCCINATE SYNTHETASE"/>
    <property type="match status" value="1"/>
</dbReference>
<dbReference type="GO" id="GO:0044208">
    <property type="term" value="P:'de novo' AMP biosynthetic process"/>
    <property type="evidence" value="ECO:0007669"/>
    <property type="project" value="UniProtKB-UniRule"/>
</dbReference>
<dbReference type="RefSeq" id="WP_013011687.1">
    <property type="nucleotide sequence ID" value="NC_013943.1"/>
</dbReference>
<evidence type="ECO:0000256" key="10">
    <source>
        <dbReference type="RuleBase" id="RU000520"/>
    </source>
</evidence>
<evidence type="ECO:0000313" key="11">
    <source>
        <dbReference type="EMBL" id="ADD69186.1"/>
    </source>
</evidence>
<dbReference type="AlphaFoldDB" id="D4H3T4"/>
<comment type="subunit">
    <text evidence="1 8">Homodimer.</text>
</comment>
<keyword evidence="4 8" id="KW-0547">Nucleotide-binding</keyword>
<comment type="cofactor">
    <cofactor evidence="8">
        <name>Mg(2+)</name>
        <dbReference type="ChEBI" id="CHEBI:18420"/>
    </cofactor>
    <text evidence="8">Binds 1 Mg(2+) ion per subunit.</text>
</comment>
<dbReference type="GO" id="GO:0000287">
    <property type="term" value="F:magnesium ion binding"/>
    <property type="evidence" value="ECO:0007669"/>
    <property type="project" value="UniProtKB-UniRule"/>
</dbReference>
<dbReference type="InterPro" id="IPR042109">
    <property type="entry name" value="Adenylosuccinate_synth_dom1"/>
</dbReference>
<dbReference type="GO" id="GO:0046040">
    <property type="term" value="P:IMP metabolic process"/>
    <property type="evidence" value="ECO:0007669"/>
    <property type="project" value="TreeGrafter"/>
</dbReference>
<reference evidence="11 12" key="1">
    <citation type="journal article" date="2010" name="Stand. Genomic Sci.">
        <title>Complete genome sequence of Denitrovibrio acetiphilus type strain (N2460).</title>
        <authorList>
            <person name="Kiss H."/>
            <person name="Lang E."/>
            <person name="Lapidus A."/>
            <person name="Copeland A."/>
            <person name="Nolan M."/>
            <person name="Glavina Del Rio T."/>
            <person name="Chen F."/>
            <person name="Lucas S."/>
            <person name="Tice H."/>
            <person name="Cheng J.F."/>
            <person name="Han C."/>
            <person name="Goodwin L."/>
            <person name="Pitluck S."/>
            <person name="Liolios K."/>
            <person name="Pati A."/>
            <person name="Ivanova N."/>
            <person name="Mavromatis K."/>
            <person name="Chen A."/>
            <person name="Palaniappan K."/>
            <person name="Land M."/>
            <person name="Hauser L."/>
            <person name="Chang Y.J."/>
            <person name="Jeffries C.D."/>
            <person name="Detter J.C."/>
            <person name="Brettin T."/>
            <person name="Spring S."/>
            <person name="Rohde M."/>
            <person name="Goker M."/>
            <person name="Woyke T."/>
            <person name="Bristow J."/>
            <person name="Eisen J.A."/>
            <person name="Markowitz V."/>
            <person name="Hugenholtz P."/>
            <person name="Kyrpides N.C."/>
            <person name="Klenk H.P."/>
        </authorList>
    </citation>
    <scope>NUCLEOTIDE SEQUENCE [LARGE SCALE GENOMIC DNA]</scope>
    <source>
        <strain evidence="12">DSM 12809 / NBRC 114555 / N2460</strain>
    </source>
</reference>
<dbReference type="InParanoid" id="D4H3T4"/>
<evidence type="ECO:0000256" key="5">
    <source>
        <dbReference type="ARBA" id="ARBA00022755"/>
    </source>
</evidence>
<dbReference type="HAMAP" id="MF_00011">
    <property type="entry name" value="Adenylosucc_synth"/>
    <property type="match status" value="1"/>
</dbReference>
<evidence type="ECO:0000256" key="4">
    <source>
        <dbReference type="ARBA" id="ARBA00022741"/>
    </source>
</evidence>
<feature type="binding site" evidence="8">
    <location>
        <position position="13"/>
    </location>
    <ligand>
        <name>Mg(2+)</name>
        <dbReference type="ChEBI" id="CHEBI:18420"/>
    </ligand>
</feature>
<dbReference type="GO" id="GO:0005737">
    <property type="term" value="C:cytoplasm"/>
    <property type="evidence" value="ECO:0007669"/>
    <property type="project" value="UniProtKB-SubCell"/>
</dbReference>
<dbReference type="InterPro" id="IPR027417">
    <property type="entry name" value="P-loop_NTPase"/>
</dbReference>
<comment type="function">
    <text evidence="8">Plays an important role in the de novo pathway of purine nucleotide biosynthesis. Catalyzes the first committed step in the biosynthesis of AMP from IMP.</text>
</comment>
<feature type="binding site" description="in other chain" evidence="8">
    <location>
        <position position="225"/>
    </location>
    <ligand>
        <name>IMP</name>
        <dbReference type="ChEBI" id="CHEBI:58053"/>
        <note>ligand shared between dimeric partners</note>
    </ligand>
</feature>
<feature type="active site" description="Proton acceptor" evidence="8">
    <location>
        <position position="13"/>
    </location>
</feature>
<feature type="binding site" description="in other chain" evidence="8">
    <location>
        <position position="130"/>
    </location>
    <ligand>
        <name>IMP</name>
        <dbReference type="ChEBI" id="CHEBI:58053"/>
        <note>ligand shared between dimeric partners</note>
    </ligand>
</feature>
<feature type="binding site" description="in other chain" evidence="8">
    <location>
        <begin position="13"/>
        <end position="16"/>
    </location>
    <ligand>
        <name>IMP</name>
        <dbReference type="ChEBI" id="CHEBI:58053"/>
        <note>ligand shared between dimeric partners</note>
    </ligand>
</feature>
<feature type="active site" evidence="9">
    <location>
        <position position="141"/>
    </location>
</feature>
<dbReference type="STRING" id="522772.Dacet_2424"/>
<keyword evidence="6 8" id="KW-0460">Magnesium</keyword>
<sequence length="429" mass="47083">MSCTIVLGAQWGDEGKGKVVDLSTVDADVVVRSSGGHNAGHTVVVGDTKYILHLIPSGIIHKGKINIIGNGVVVAPDALIEEMEGLKKQGVTFEEGSFFISKRAHVIMPYHKTIDVLREELKGKKKIGTTGRGIGPTYADKAARTGIRICDLYEPEVFREKLEQNVREVNFLLEHLYKHDKIDAEKIYSQFMEYAEVIKPYVAETAYLVNKLYDEGKKIMMEGAQGVLLDVDFGTFPYVTSSSSSAGGACTGTGLSPRKIDNVMGVMKAYSTRVGSGPFPTELLGQTGEDLRQAGGEFGATTGRPRRCGWLDLVAMKFSVVINGMNSIALTKLDVLSGMETLKVCTGYRYNGKILDQFPAEIKALEECEPVYTELPGWTEDITGAKSYDELPVNARKYIQYVSDFLGVNYSLISIGSKRDQTIKLNEIF</sequence>
<dbReference type="KEGG" id="dap:Dacet_2424"/>
<keyword evidence="5 8" id="KW-0658">Purine biosynthesis</keyword>
<feature type="binding site" evidence="8">
    <location>
        <begin position="40"/>
        <end position="42"/>
    </location>
    <ligand>
        <name>GTP</name>
        <dbReference type="ChEBI" id="CHEBI:37565"/>
    </ligand>
</feature>
<feature type="active site" description="Proton donor" evidence="8">
    <location>
        <position position="41"/>
    </location>
</feature>
<dbReference type="GO" id="GO:0005525">
    <property type="term" value="F:GTP binding"/>
    <property type="evidence" value="ECO:0007669"/>
    <property type="project" value="UniProtKB-UniRule"/>
</dbReference>
<evidence type="ECO:0000256" key="9">
    <source>
        <dbReference type="PROSITE-ProRule" id="PRU10134"/>
    </source>
</evidence>
<dbReference type="InterPro" id="IPR018220">
    <property type="entry name" value="Adenylosuccin_syn_GTP-bd"/>
</dbReference>
<keyword evidence="2 8" id="KW-0436">Ligase</keyword>